<feature type="compositionally biased region" description="Basic and acidic residues" evidence="1">
    <location>
        <begin position="1"/>
        <end position="11"/>
    </location>
</feature>
<evidence type="ECO:0000256" key="1">
    <source>
        <dbReference type="SAM" id="MobiDB-lite"/>
    </source>
</evidence>
<gene>
    <name evidence="2" type="ORF">MRATA1EN1_LOCUS15001</name>
</gene>
<protein>
    <submittedName>
        <fullName evidence="2">Uncharacterized protein</fullName>
    </submittedName>
</protein>
<organism evidence="2 3">
    <name type="scientific">Rangifer tarandus platyrhynchus</name>
    <name type="common">Svalbard reindeer</name>
    <dbReference type="NCBI Taxonomy" id="3082113"/>
    <lineage>
        <taxon>Eukaryota</taxon>
        <taxon>Metazoa</taxon>
        <taxon>Chordata</taxon>
        <taxon>Craniata</taxon>
        <taxon>Vertebrata</taxon>
        <taxon>Euteleostomi</taxon>
        <taxon>Mammalia</taxon>
        <taxon>Eutheria</taxon>
        <taxon>Laurasiatheria</taxon>
        <taxon>Artiodactyla</taxon>
        <taxon>Ruminantia</taxon>
        <taxon>Pecora</taxon>
        <taxon>Cervidae</taxon>
        <taxon>Odocoileinae</taxon>
        <taxon>Rangifer</taxon>
    </lineage>
</organism>
<dbReference type="EMBL" id="OX459961">
    <property type="protein sequence ID" value="CAI9166039.1"/>
    <property type="molecule type" value="Genomic_DNA"/>
</dbReference>
<keyword evidence="3" id="KW-1185">Reference proteome</keyword>
<sequence length="139" mass="15307">MGRDRAGREGPRGGASWRGSGAQMSEQINRPRFLNSSEAPEHVCYSRSLPSPLNYFCHSGGNPRSAFLPERRTFLPILRQPRKVHGTPCRPGLLTLGCLGPGRGAYSSHFGKRPASYFQTLTPQPPSSPREEPIHLLCP</sequence>
<feature type="compositionally biased region" description="Polar residues" evidence="1">
    <location>
        <begin position="22"/>
        <end position="34"/>
    </location>
</feature>
<feature type="region of interest" description="Disordered" evidence="1">
    <location>
        <begin position="1"/>
        <end position="34"/>
    </location>
</feature>
<evidence type="ECO:0000313" key="3">
    <source>
        <dbReference type="Proteomes" id="UP001176941"/>
    </source>
</evidence>
<dbReference type="Proteomes" id="UP001176941">
    <property type="component" value="Chromosome 25"/>
</dbReference>
<reference evidence="2" key="1">
    <citation type="submission" date="2023-04" db="EMBL/GenBank/DDBJ databases">
        <authorList>
            <consortium name="ELIXIR-Norway"/>
        </authorList>
    </citation>
    <scope>NUCLEOTIDE SEQUENCE [LARGE SCALE GENOMIC DNA]</scope>
</reference>
<evidence type="ECO:0000313" key="2">
    <source>
        <dbReference type="EMBL" id="CAI9166039.1"/>
    </source>
</evidence>
<proteinExistence type="predicted"/>
<accession>A0ABN8YX02</accession>
<name>A0ABN8YX02_RANTA</name>